<keyword evidence="1 4" id="KW-0349">Heme</keyword>
<dbReference type="AlphaFoldDB" id="A0AA39Y162"/>
<dbReference type="GO" id="GO:0004497">
    <property type="term" value="F:monooxygenase activity"/>
    <property type="evidence" value="ECO:0007669"/>
    <property type="project" value="InterPro"/>
</dbReference>
<evidence type="ECO:0000256" key="2">
    <source>
        <dbReference type="ARBA" id="ARBA00022723"/>
    </source>
</evidence>
<dbReference type="PRINTS" id="PR00463">
    <property type="entry name" value="EP450I"/>
</dbReference>
<dbReference type="InterPro" id="IPR050121">
    <property type="entry name" value="Cytochrome_P450_monoxygenase"/>
</dbReference>
<comment type="caution">
    <text evidence="5">The sequence shown here is derived from an EMBL/GenBank/DDBJ whole genome shotgun (WGS) entry which is preliminary data.</text>
</comment>
<dbReference type="InterPro" id="IPR001128">
    <property type="entry name" value="Cyt_P450"/>
</dbReference>
<dbReference type="InterPro" id="IPR002401">
    <property type="entry name" value="Cyt_P450_E_grp-I"/>
</dbReference>
<dbReference type="PANTHER" id="PTHR24305:SF168">
    <property type="entry name" value="P450, PUTATIVE (EUROFUNG)-RELATED"/>
    <property type="match status" value="1"/>
</dbReference>
<evidence type="ECO:0000256" key="4">
    <source>
        <dbReference type="PIRSR" id="PIRSR602401-1"/>
    </source>
</evidence>
<dbReference type="InterPro" id="IPR036396">
    <property type="entry name" value="Cyt_P450_sf"/>
</dbReference>
<reference evidence="5" key="1">
    <citation type="submission" date="2023-06" db="EMBL/GenBank/DDBJ databases">
        <title>Genome-scale phylogeny and comparative genomics of the fungal order Sordariales.</title>
        <authorList>
            <consortium name="Lawrence Berkeley National Laboratory"/>
            <person name="Hensen N."/>
            <person name="Bonometti L."/>
            <person name="Westerberg I."/>
            <person name="Brannstrom I.O."/>
            <person name="Guillou S."/>
            <person name="Cros-Aarteil S."/>
            <person name="Calhoun S."/>
            <person name="Haridas S."/>
            <person name="Kuo A."/>
            <person name="Mondo S."/>
            <person name="Pangilinan J."/>
            <person name="Riley R."/>
            <person name="Labutti K."/>
            <person name="Andreopoulos B."/>
            <person name="Lipzen A."/>
            <person name="Chen C."/>
            <person name="Yanf M."/>
            <person name="Daum C."/>
            <person name="Ng V."/>
            <person name="Clum A."/>
            <person name="Steindorff A."/>
            <person name="Ohm R."/>
            <person name="Martin F."/>
            <person name="Silar P."/>
            <person name="Natvig D."/>
            <person name="Lalanne C."/>
            <person name="Gautier V."/>
            <person name="Ament-Velasquez S.L."/>
            <person name="Kruys A."/>
            <person name="Hutchinson M.I."/>
            <person name="Powell A.J."/>
            <person name="Barry K."/>
            <person name="Miller A.N."/>
            <person name="Grigoriev I.V."/>
            <person name="Debuchy R."/>
            <person name="Gladieux P."/>
            <person name="Thoren M.H."/>
            <person name="Johannesson H."/>
        </authorList>
    </citation>
    <scope>NUCLEOTIDE SEQUENCE</scope>
    <source>
        <strain evidence="5">SMH2532-1</strain>
    </source>
</reference>
<dbReference type="CDD" id="cd11060">
    <property type="entry name" value="CYP57A1-like"/>
    <property type="match status" value="1"/>
</dbReference>
<evidence type="ECO:0000313" key="6">
    <source>
        <dbReference type="Proteomes" id="UP001174936"/>
    </source>
</evidence>
<dbReference type="GO" id="GO:0016705">
    <property type="term" value="F:oxidoreductase activity, acting on paired donors, with incorporation or reduction of molecular oxygen"/>
    <property type="evidence" value="ECO:0007669"/>
    <property type="project" value="InterPro"/>
</dbReference>
<dbReference type="Proteomes" id="UP001174936">
    <property type="component" value="Unassembled WGS sequence"/>
</dbReference>
<dbReference type="GO" id="GO:0020037">
    <property type="term" value="F:heme binding"/>
    <property type="evidence" value="ECO:0007669"/>
    <property type="project" value="InterPro"/>
</dbReference>
<gene>
    <name evidence="5" type="ORF">B0T16DRAFT_416993</name>
</gene>
<dbReference type="PANTHER" id="PTHR24305">
    <property type="entry name" value="CYTOCHROME P450"/>
    <property type="match status" value="1"/>
</dbReference>
<evidence type="ECO:0000256" key="1">
    <source>
        <dbReference type="ARBA" id="ARBA00022617"/>
    </source>
</evidence>
<dbReference type="EMBL" id="JAULSV010000005">
    <property type="protein sequence ID" value="KAK0644013.1"/>
    <property type="molecule type" value="Genomic_DNA"/>
</dbReference>
<evidence type="ECO:0000313" key="5">
    <source>
        <dbReference type="EMBL" id="KAK0644013.1"/>
    </source>
</evidence>
<evidence type="ECO:0000256" key="3">
    <source>
        <dbReference type="ARBA" id="ARBA00023004"/>
    </source>
</evidence>
<dbReference type="Pfam" id="PF00067">
    <property type="entry name" value="p450"/>
    <property type="match status" value="1"/>
</dbReference>
<proteinExistence type="predicted"/>
<dbReference type="PRINTS" id="PR00385">
    <property type="entry name" value="P450"/>
</dbReference>
<keyword evidence="6" id="KW-1185">Reference proteome</keyword>
<accession>A0AA39Y162</accession>
<organism evidence="5 6">
    <name type="scientific">Cercophora newfieldiana</name>
    <dbReference type="NCBI Taxonomy" id="92897"/>
    <lineage>
        <taxon>Eukaryota</taxon>
        <taxon>Fungi</taxon>
        <taxon>Dikarya</taxon>
        <taxon>Ascomycota</taxon>
        <taxon>Pezizomycotina</taxon>
        <taxon>Sordariomycetes</taxon>
        <taxon>Sordariomycetidae</taxon>
        <taxon>Sordariales</taxon>
        <taxon>Lasiosphaeriaceae</taxon>
        <taxon>Cercophora</taxon>
    </lineage>
</organism>
<protein>
    <submittedName>
        <fullName evidence="5">Cytochrome P450</fullName>
    </submittedName>
</protein>
<sequence length="519" mass="58658">MASSFDLRGFLTSFELASLKPTGILAYTAIGLCLWTALYVFRTWRRLSHVPGPFLNSITPLVLTYHCLKEDINTYTYELSLKYGPLVRVAPNVVAHYDPETLRRVCSVKANYTKGLWFEFSRWDLERYSCIAMRDNESRKIRKTKLLPAWAGQYMTVMETRVDSQVRSFLDLIKRKYTTTPQTVRPMDFGHRAQFFTLDVATSATFGKPWGFLTKDGDVEKYLEITESLTPMFGILGTLPWLVYVMHAWPMNKFMPGEGDAVGFGRLMKFAGEAVKERLQPGNENSEYDLIRGYLRNGVEPEDAVQECITLVVAGSETTSVALRMSVLGLLTTPEAYRKAQAEADAFYATRAADSDSVISYADAKTLPYVQAVIREAFRLWPPSAGLFTKQVPDEGDTIHGYYLPRGTEVGQSAVGIGRQPRIWGADAGIFRPERWLEADPEAFEEMAAAVDLVFSAGKYVCLGKHIAWMEMLKWLVEVLRRYDIAAINNAQPAKLKDPVTFMATDFWIRFTARDGVEL</sequence>
<name>A0AA39Y162_9PEZI</name>
<keyword evidence="2 4" id="KW-0479">Metal-binding</keyword>
<dbReference type="Gene3D" id="1.10.630.10">
    <property type="entry name" value="Cytochrome P450"/>
    <property type="match status" value="1"/>
</dbReference>
<feature type="binding site" description="axial binding residue" evidence="4">
    <location>
        <position position="462"/>
    </location>
    <ligand>
        <name>heme</name>
        <dbReference type="ChEBI" id="CHEBI:30413"/>
    </ligand>
    <ligandPart>
        <name>Fe</name>
        <dbReference type="ChEBI" id="CHEBI:18248"/>
    </ligandPart>
</feature>
<comment type="cofactor">
    <cofactor evidence="4">
        <name>heme</name>
        <dbReference type="ChEBI" id="CHEBI:30413"/>
    </cofactor>
</comment>
<keyword evidence="3 4" id="KW-0408">Iron</keyword>
<dbReference type="SUPFAM" id="SSF48264">
    <property type="entry name" value="Cytochrome P450"/>
    <property type="match status" value="1"/>
</dbReference>
<dbReference type="GO" id="GO:0005506">
    <property type="term" value="F:iron ion binding"/>
    <property type="evidence" value="ECO:0007669"/>
    <property type="project" value="InterPro"/>
</dbReference>